<evidence type="ECO:0000313" key="2">
    <source>
        <dbReference type="Proteomes" id="UP000428260"/>
    </source>
</evidence>
<sequence length="189" mass="22542">MKKIKIFLASSKELKLEREQMEIEIYRKCKSWFDREIFLHLDIWEDLSTRMSVTGSQSEYNKYVKDADLFVFLAFSKVGMYTAEEFENAFGQFHTTQKPFIFTYFKNSPDSEDESLIEFKKKLKDLKHFYSGFSDFNDLWNQFNKELDRLEADGFTENKRPEQKTGEKNITQNAEKVYNIDKIDTANFS</sequence>
<proteinExistence type="predicted"/>
<dbReference type="RefSeq" id="WP_158872023.1">
    <property type="nucleotide sequence ID" value="NZ_CP046401.1"/>
</dbReference>
<dbReference type="Proteomes" id="UP000428260">
    <property type="component" value="Chromosome"/>
</dbReference>
<protein>
    <recommendedName>
        <fullName evidence="3">DUF4062 domain-containing protein</fullName>
    </recommendedName>
</protein>
<reference evidence="1 2" key="1">
    <citation type="submission" date="2019-11" db="EMBL/GenBank/DDBJ databases">
        <authorList>
            <person name="Zheng R.K."/>
            <person name="Sun C.M."/>
        </authorList>
    </citation>
    <scope>NUCLEOTIDE SEQUENCE [LARGE SCALE GENOMIC DNA]</scope>
    <source>
        <strain evidence="1 2">WC007</strain>
    </source>
</reference>
<name>A0A6I6JXJ7_9BACT</name>
<dbReference type="EMBL" id="CP046401">
    <property type="protein sequence ID" value="QGY47805.1"/>
    <property type="molecule type" value="Genomic_DNA"/>
</dbReference>
<evidence type="ECO:0000313" key="1">
    <source>
        <dbReference type="EMBL" id="QGY47805.1"/>
    </source>
</evidence>
<organism evidence="1 2">
    <name type="scientific">Maribellus comscasis</name>
    <dbReference type="NCBI Taxonomy" id="2681766"/>
    <lineage>
        <taxon>Bacteria</taxon>
        <taxon>Pseudomonadati</taxon>
        <taxon>Bacteroidota</taxon>
        <taxon>Bacteroidia</taxon>
        <taxon>Marinilabiliales</taxon>
        <taxon>Prolixibacteraceae</taxon>
        <taxon>Maribellus</taxon>
    </lineage>
</organism>
<evidence type="ECO:0008006" key="3">
    <source>
        <dbReference type="Google" id="ProtNLM"/>
    </source>
</evidence>
<dbReference type="AlphaFoldDB" id="A0A6I6JXJ7"/>
<gene>
    <name evidence="1" type="ORF">GM418_30355</name>
</gene>
<keyword evidence="2" id="KW-1185">Reference proteome</keyword>
<accession>A0A6I6JXJ7</accession>
<dbReference type="KEGG" id="mcos:GM418_30355"/>